<dbReference type="PRINTS" id="PR00420">
    <property type="entry name" value="RNGMNOXGNASE"/>
</dbReference>
<comment type="cofactor">
    <cofactor evidence="1">
        <name>FAD</name>
        <dbReference type="ChEBI" id="CHEBI:57692"/>
    </cofactor>
</comment>
<keyword evidence="7" id="KW-1133">Transmembrane helix</keyword>
<protein>
    <recommendedName>
        <fullName evidence="8">FAD-binding domain-containing protein</fullName>
    </recommendedName>
</protein>
<keyword evidence="5" id="KW-0560">Oxidoreductase</keyword>
<evidence type="ECO:0000256" key="6">
    <source>
        <dbReference type="ARBA" id="ARBA00023033"/>
    </source>
</evidence>
<evidence type="ECO:0000256" key="7">
    <source>
        <dbReference type="SAM" id="Phobius"/>
    </source>
</evidence>
<feature type="domain" description="FAD-binding" evidence="8">
    <location>
        <begin position="6"/>
        <end position="380"/>
    </location>
</feature>
<dbReference type="GO" id="GO:0005741">
    <property type="term" value="C:mitochondrial outer membrane"/>
    <property type="evidence" value="ECO:0007669"/>
    <property type="project" value="TreeGrafter"/>
</dbReference>
<keyword evidence="10" id="KW-1185">Reference proteome</keyword>
<dbReference type="OMA" id="YHELQEG"/>
<reference evidence="10" key="1">
    <citation type="journal article" date="2017" name="Genome Biol.">
        <title>Comparative genomics reveals high biological diversity and specific adaptations in the industrially and medically important fungal genus Aspergillus.</title>
        <authorList>
            <person name="de Vries R.P."/>
            <person name="Riley R."/>
            <person name="Wiebenga A."/>
            <person name="Aguilar-Osorio G."/>
            <person name="Amillis S."/>
            <person name="Uchima C.A."/>
            <person name="Anderluh G."/>
            <person name="Asadollahi M."/>
            <person name="Askin M."/>
            <person name="Barry K."/>
            <person name="Battaglia E."/>
            <person name="Bayram O."/>
            <person name="Benocci T."/>
            <person name="Braus-Stromeyer S.A."/>
            <person name="Caldana C."/>
            <person name="Canovas D."/>
            <person name="Cerqueira G.C."/>
            <person name="Chen F."/>
            <person name="Chen W."/>
            <person name="Choi C."/>
            <person name="Clum A."/>
            <person name="Dos Santos R.A."/>
            <person name="Damasio A.R."/>
            <person name="Diallinas G."/>
            <person name="Emri T."/>
            <person name="Fekete E."/>
            <person name="Flipphi M."/>
            <person name="Freyberg S."/>
            <person name="Gallo A."/>
            <person name="Gournas C."/>
            <person name="Habgood R."/>
            <person name="Hainaut M."/>
            <person name="Harispe M.L."/>
            <person name="Henrissat B."/>
            <person name="Hilden K.S."/>
            <person name="Hope R."/>
            <person name="Hossain A."/>
            <person name="Karabika E."/>
            <person name="Karaffa L."/>
            <person name="Karanyi Z."/>
            <person name="Krasevec N."/>
            <person name="Kuo A."/>
            <person name="Kusch H."/>
            <person name="LaButti K."/>
            <person name="Lagendijk E.L."/>
            <person name="Lapidus A."/>
            <person name="Levasseur A."/>
            <person name="Lindquist E."/>
            <person name="Lipzen A."/>
            <person name="Logrieco A.F."/>
            <person name="MacCabe A."/>
            <person name="Maekelae M.R."/>
            <person name="Malavazi I."/>
            <person name="Melin P."/>
            <person name="Meyer V."/>
            <person name="Mielnichuk N."/>
            <person name="Miskei M."/>
            <person name="Molnar A.P."/>
            <person name="Mule G."/>
            <person name="Ngan C.Y."/>
            <person name="Orejas M."/>
            <person name="Orosz E."/>
            <person name="Ouedraogo J.P."/>
            <person name="Overkamp K.M."/>
            <person name="Park H.-S."/>
            <person name="Perrone G."/>
            <person name="Piumi F."/>
            <person name="Punt P.J."/>
            <person name="Ram A.F."/>
            <person name="Ramon A."/>
            <person name="Rauscher S."/>
            <person name="Record E."/>
            <person name="Riano-Pachon D.M."/>
            <person name="Robert V."/>
            <person name="Roehrig J."/>
            <person name="Ruller R."/>
            <person name="Salamov A."/>
            <person name="Salih N.S."/>
            <person name="Samson R.A."/>
            <person name="Sandor E."/>
            <person name="Sanguinetti M."/>
            <person name="Schuetze T."/>
            <person name="Sepcic K."/>
            <person name="Shelest E."/>
            <person name="Sherlock G."/>
            <person name="Sophianopoulou V."/>
            <person name="Squina F.M."/>
            <person name="Sun H."/>
            <person name="Susca A."/>
            <person name="Todd R.B."/>
            <person name="Tsang A."/>
            <person name="Unkles S.E."/>
            <person name="van de Wiele N."/>
            <person name="van Rossen-Uffink D."/>
            <person name="Oliveira J.V."/>
            <person name="Vesth T.C."/>
            <person name="Visser J."/>
            <person name="Yu J.-H."/>
            <person name="Zhou M."/>
            <person name="Andersen M.R."/>
            <person name="Archer D.B."/>
            <person name="Baker S.E."/>
            <person name="Benoit I."/>
            <person name="Brakhage A.A."/>
            <person name="Braus G.H."/>
            <person name="Fischer R."/>
            <person name="Frisvad J.C."/>
            <person name="Goldman G.H."/>
            <person name="Houbraken J."/>
            <person name="Oakley B."/>
            <person name="Pocsi I."/>
            <person name="Scazzocchio C."/>
            <person name="Seiboth B."/>
            <person name="vanKuyk P.A."/>
            <person name="Wortman J."/>
            <person name="Dyer P.S."/>
            <person name="Grigoriev I.V."/>
        </authorList>
    </citation>
    <scope>NUCLEOTIDE SEQUENCE [LARGE SCALE GENOMIC DNA]</scope>
    <source>
        <strain evidence="10">ATCC 16872 / CBS 172.66 / WB 5094</strain>
    </source>
</reference>
<dbReference type="InterPro" id="IPR002938">
    <property type="entry name" value="FAD-bd"/>
</dbReference>
<keyword evidence="6" id="KW-0503">Monooxygenase</keyword>
<dbReference type="GeneID" id="30972616"/>
<dbReference type="AlphaFoldDB" id="A0A1L9WMT3"/>
<evidence type="ECO:0000256" key="1">
    <source>
        <dbReference type="ARBA" id="ARBA00001974"/>
    </source>
</evidence>
<organism evidence="9 10">
    <name type="scientific">Aspergillus aculeatus (strain ATCC 16872 / CBS 172.66 / WB 5094)</name>
    <dbReference type="NCBI Taxonomy" id="690307"/>
    <lineage>
        <taxon>Eukaryota</taxon>
        <taxon>Fungi</taxon>
        <taxon>Dikarya</taxon>
        <taxon>Ascomycota</taxon>
        <taxon>Pezizomycotina</taxon>
        <taxon>Eurotiomycetes</taxon>
        <taxon>Eurotiomycetidae</taxon>
        <taxon>Eurotiales</taxon>
        <taxon>Aspergillaceae</taxon>
        <taxon>Aspergillus</taxon>
        <taxon>Aspergillus subgen. Circumdati</taxon>
    </lineage>
</organism>
<feature type="transmembrane region" description="Helical" evidence="7">
    <location>
        <begin position="452"/>
        <end position="476"/>
    </location>
</feature>
<keyword evidence="2" id="KW-0285">Flavoprotein</keyword>
<gene>
    <name evidence="9" type="ORF">ASPACDRAFT_1904258</name>
</gene>
<evidence type="ECO:0000259" key="8">
    <source>
        <dbReference type="Pfam" id="PF01494"/>
    </source>
</evidence>
<dbReference type="GO" id="GO:0004502">
    <property type="term" value="F:kynurenine 3-monooxygenase activity"/>
    <property type="evidence" value="ECO:0007669"/>
    <property type="project" value="TreeGrafter"/>
</dbReference>
<evidence type="ECO:0000313" key="10">
    <source>
        <dbReference type="Proteomes" id="UP000184546"/>
    </source>
</evidence>
<proteinExistence type="predicted"/>
<keyword evidence="7" id="KW-0812">Transmembrane</keyword>
<dbReference type="OrthoDB" id="10053569at2759"/>
<evidence type="ECO:0000256" key="5">
    <source>
        <dbReference type="ARBA" id="ARBA00023002"/>
    </source>
</evidence>
<evidence type="ECO:0000313" key="9">
    <source>
        <dbReference type="EMBL" id="OJJ97479.1"/>
    </source>
</evidence>
<keyword evidence="7" id="KW-0472">Membrane</keyword>
<name>A0A1L9WMT3_ASPA1</name>
<evidence type="ECO:0000256" key="4">
    <source>
        <dbReference type="ARBA" id="ARBA00022857"/>
    </source>
</evidence>
<dbReference type="PANTHER" id="PTHR46028:SF2">
    <property type="entry name" value="KYNURENINE 3-MONOOXYGENASE"/>
    <property type="match status" value="1"/>
</dbReference>
<dbReference type="EMBL" id="KV878982">
    <property type="protein sequence ID" value="OJJ97479.1"/>
    <property type="molecule type" value="Genomic_DNA"/>
</dbReference>
<dbReference type="GO" id="GO:0071949">
    <property type="term" value="F:FAD binding"/>
    <property type="evidence" value="ECO:0007669"/>
    <property type="project" value="InterPro"/>
</dbReference>
<dbReference type="RefSeq" id="XP_020053819.1">
    <property type="nucleotide sequence ID" value="XM_020198802.1"/>
</dbReference>
<dbReference type="PANTHER" id="PTHR46028">
    <property type="entry name" value="KYNURENINE 3-MONOOXYGENASE"/>
    <property type="match status" value="1"/>
</dbReference>
<dbReference type="SUPFAM" id="SSF51905">
    <property type="entry name" value="FAD/NAD(P)-binding domain"/>
    <property type="match status" value="1"/>
</dbReference>
<keyword evidence="4" id="KW-0521">NADP</keyword>
<sequence length="480" mass="53602">MDLKPKVVVVGAGPVGSLAALYAASRGYQVEVYDLRPNPCLSTNSDPQPRASVSLALSERGLHAIKTLNRAGLMETVLDCTIPLYGRMIHGHSRTGKPWESSQAYDVLGRFIYSTDRQRLSQVLNRELASVPNISVFFNSKLMRVDFDKNRAYFERVPGPGFTQTEEPSASPHEVRFDFMIGADGIHSKTRQQLMRYTRMSYQQVYEDLLWCEFRMPATSTGHYRLSPQHLHLWSPRASEDGSHRRLMFVAFPSSDGSFNCSLFAPSACFARLSQCPDDGSVPAFFDRHFPGISGTLIAPASLQAQFAAHPHVPLMDIKCSHLHYGASVVIVGDAAHAVLPFYGQGLNAGLEDVRLLFETLDRHAGARAPAFAAYSAARLHDLHAIYDLSRGNYHELQEGVRSPFYRLRKAIEEALCKYLPALGWATQYARVSFTNEPYSQIVKSSHHQKRILLAGCLLVVVVYLAWVSFFVLLYARGMV</sequence>
<dbReference type="GO" id="GO:0070189">
    <property type="term" value="P:kynurenine metabolic process"/>
    <property type="evidence" value="ECO:0007669"/>
    <property type="project" value="TreeGrafter"/>
</dbReference>
<dbReference type="Gene3D" id="3.50.50.60">
    <property type="entry name" value="FAD/NAD(P)-binding domain"/>
    <property type="match status" value="1"/>
</dbReference>
<dbReference type="Pfam" id="PF01494">
    <property type="entry name" value="FAD_binding_3"/>
    <property type="match status" value="1"/>
</dbReference>
<dbReference type="InterPro" id="IPR036188">
    <property type="entry name" value="FAD/NAD-bd_sf"/>
</dbReference>
<evidence type="ECO:0000256" key="3">
    <source>
        <dbReference type="ARBA" id="ARBA00022827"/>
    </source>
</evidence>
<accession>A0A1L9WMT3</accession>
<keyword evidence="3" id="KW-0274">FAD</keyword>
<dbReference type="Proteomes" id="UP000184546">
    <property type="component" value="Unassembled WGS sequence"/>
</dbReference>
<dbReference type="VEuPathDB" id="FungiDB:ASPACDRAFT_1904258"/>
<dbReference type="STRING" id="690307.A0A1L9WMT3"/>
<evidence type="ECO:0000256" key="2">
    <source>
        <dbReference type="ARBA" id="ARBA00022630"/>
    </source>
</evidence>